<evidence type="ECO:0008006" key="4">
    <source>
        <dbReference type="Google" id="ProtNLM"/>
    </source>
</evidence>
<gene>
    <name evidence="2" type="ORF">PROAA_2730001</name>
</gene>
<dbReference type="Proteomes" id="UP000199600">
    <property type="component" value="Unassembled WGS sequence"/>
</dbReference>
<feature type="chain" id="PRO_5008381718" description="Transmembrane protein" evidence="1">
    <location>
        <begin position="22"/>
        <end position="177"/>
    </location>
</feature>
<evidence type="ECO:0000313" key="2">
    <source>
        <dbReference type="EMBL" id="SBT08405.1"/>
    </source>
</evidence>
<evidence type="ECO:0000256" key="1">
    <source>
        <dbReference type="SAM" id="SignalP"/>
    </source>
</evidence>
<accession>A0A1A8XTL7</accession>
<feature type="signal peptide" evidence="1">
    <location>
        <begin position="1"/>
        <end position="21"/>
    </location>
</feature>
<reference evidence="2 3" key="1">
    <citation type="submission" date="2016-06" db="EMBL/GenBank/DDBJ databases">
        <authorList>
            <person name="Kjaerup R.B."/>
            <person name="Dalgaard T.S."/>
            <person name="Juul-Madsen H.R."/>
        </authorList>
    </citation>
    <scope>NUCLEOTIDE SEQUENCE [LARGE SCALE GENOMIC DNA]</scope>
    <source>
        <strain evidence="2">2</strain>
    </source>
</reference>
<dbReference type="RefSeq" id="WP_186411223.1">
    <property type="nucleotide sequence ID" value="NZ_FLQY01000194.1"/>
</dbReference>
<dbReference type="AlphaFoldDB" id="A0A1A8XTL7"/>
<protein>
    <recommendedName>
        <fullName evidence="4">Transmembrane protein</fullName>
    </recommendedName>
</protein>
<proteinExistence type="predicted"/>
<organism evidence="2 3">
    <name type="scientific">Candidatus Propionivibrio aalborgensis</name>
    <dbReference type="NCBI Taxonomy" id="1860101"/>
    <lineage>
        <taxon>Bacteria</taxon>
        <taxon>Pseudomonadati</taxon>
        <taxon>Pseudomonadota</taxon>
        <taxon>Betaproteobacteria</taxon>
        <taxon>Rhodocyclales</taxon>
        <taxon>Rhodocyclaceae</taxon>
        <taxon>Propionivibrio</taxon>
    </lineage>
</organism>
<keyword evidence="1" id="KW-0732">Signal</keyword>
<sequence>MKNGLLLLLLFLVCLSKGAIAVEYRPQFSEFILTYPAQPELKSVKQNIDGVNVPVDMIVADFVAKDGYLKAEFIPVKDPNYLQSMTREAAMQTLENYARSYAIRNAAFSASQRGAMWVAEAKGLWEKSVGGKKLTVVYKMTAYYGRKSILIQHALADVKDYPTQAVMNFLNVRFDSR</sequence>
<keyword evidence="3" id="KW-1185">Reference proteome</keyword>
<dbReference type="EMBL" id="FLQY01000194">
    <property type="protein sequence ID" value="SBT08405.1"/>
    <property type="molecule type" value="Genomic_DNA"/>
</dbReference>
<name>A0A1A8XTL7_9RHOO</name>
<evidence type="ECO:0000313" key="3">
    <source>
        <dbReference type="Proteomes" id="UP000199600"/>
    </source>
</evidence>